<dbReference type="AlphaFoldDB" id="A0A9P6DVL2"/>
<proteinExistence type="predicted"/>
<dbReference type="Pfam" id="PF00071">
    <property type="entry name" value="Ras"/>
    <property type="match status" value="1"/>
</dbReference>
<dbReference type="PRINTS" id="PR00449">
    <property type="entry name" value="RASTRNSFRMNG"/>
</dbReference>
<feature type="compositionally biased region" description="Basic and acidic residues" evidence="2">
    <location>
        <begin position="165"/>
        <end position="174"/>
    </location>
</feature>
<comment type="caution">
    <text evidence="3">The sequence shown here is derived from an EMBL/GenBank/DDBJ whole genome shotgun (WGS) entry which is preliminary data.</text>
</comment>
<reference evidence="3" key="1">
    <citation type="journal article" date="2020" name="Nat. Commun.">
        <title>Large-scale genome sequencing of mycorrhizal fungi provides insights into the early evolution of symbiotic traits.</title>
        <authorList>
            <person name="Miyauchi S."/>
            <person name="Kiss E."/>
            <person name="Kuo A."/>
            <person name="Drula E."/>
            <person name="Kohler A."/>
            <person name="Sanchez-Garcia M."/>
            <person name="Morin E."/>
            <person name="Andreopoulos B."/>
            <person name="Barry K.W."/>
            <person name="Bonito G."/>
            <person name="Buee M."/>
            <person name="Carver A."/>
            <person name="Chen C."/>
            <person name="Cichocki N."/>
            <person name="Clum A."/>
            <person name="Culley D."/>
            <person name="Crous P.W."/>
            <person name="Fauchery L."/>
            <person name="Girlanda M."/>
            <person name="Hayes R.D."/>
            <person name="Keri Z."/>
            <person name="LaButti K."/>
            <person name="Lipzen A."/>
            <person name="Lombard V."/>
            <person name="Magnuson J."/>
            <person name="Maillard F."/>
            <person name="Murat C."/>
            <person name="Nolan M."/>
            <person name="Ohm R.A."/>
            <person name="Pangilinan J."/>
            <person name="Pereira M.F."/>
            <person name="Perotto S."/>
            <person name="Peter M."/>
            <person name="Pfister S."/>
            <person name="Riley R."/>
            <person name="Sitrit Y."/>
            <person name="Stielow J.B."/>
            <person name="Szollosi G."/>
            <person name="Zifcakova L."/>
            <person name="Stursova M."/>
            <person name="Spatafora J.W."/>
            <person name="Tedersoo L."/>
            <person name="Vaario L.M."/>
            <person name="Yamada A."/>
            <person name="Yan M."/>
            <person name="Wang P."/>
            <person name="Xu J."/>
            <person name="Bruns T."/>
            <person name="Baldrian P."/>
            <person name="Vilgalys R."/>
            <person name="Dunand C."/>
            <person name="Henrissat B."/>
            <person name="Grigoriev I.V."/>
            <person name="Hibbett D."/>
            <person name="Nagy L.G."/>
            <person name="Martin F.M."/>
        </authorList>
    </citation>
    <scope>NUCLEOTIDE SEQUENCE</scope>
    <source>
        <strain evidence="3">UP504</strain>
    </source>
</reference>
<feature type="region of interest" description="Disordered" evidence="2">
    <location>
        <begin position="282"/>
        <end position="302"/>
    </location>
</feature>
<keyword evidence="4" id="KW-1185">Reference proteome</keyword>
<keyword evidence="1" id="KW-0547">Nucleotide-binding</keyword>
<feature type="region of interest" description="Disordered" evidence="2">
    <location>
        <begin position="363"/>
        <end position="397"/>
    </location>
</feature>
<dbReference type="GO" id="GO:0005525">
    <property type="term" value="F:GTP binding"/>
    <property type="evidence" value="ECO:0007669"/>
    <property type="project" value="InterPro"/>
</dbReference>
<dbReference type="SUPFAM" id="SSF52540">
    <property type="entry name" value="P-loop containing nucleoside triphosphate hydrolases"/>
    <property type="match status" value="1"/>
</dbReference>
<sequence>MDLDADVDVPYRRREARPDVQLRHQYSSNLEGQGLDAKVVVMGNTAVGKTSLLKRYVEDKFTPASTTSTTGALFVTKKVVVEGLKVRLQLWDTAGQERFRSMAPMYYRGASAAILVYDITDASTFDAVRIWLEELKRNHHFPSSGDDPPLIIYVVGAKADLASKKREVTQEQARKSLHAWFPPPAKEPPPSSKPSSTSSSYGRVGGLSYIRPRFTSLTTVPTAPPPKVDISPAAAALNRAKSARVAPLGKRLNGDASAPEIGGDRQPRRWSDAMMWDNAMREEEHSPPHSNNTSRDGEDDFNAADDEELYPLEKGMELFEVSAKDNAGVQNLFGHMIDNIIRRRHLIESERVERERNSVVLKPMSSWGNDGDDTASRSSRDPMDAHHKNSGWSCCSS</sequence>
<dbReference type="InterPro" id="IPR027417">
    <property type="entry name" value="P-loop_NTPase"/>
</dbReference>
<evidence type="ECO:0008006" key="5">
    <source>
        <dbReference type="Google" id="ProtNLM"/>
    </source>
</evidence>
<evidence type="ECO:0000313" key="4">
    <source>
        <dbReference type="Proteomes" id="UP000886523"/>
    </source>
</evidence>
<organism evidence="3 4">
    <name type="scientific">Hydnum rufescens UP504</name>
    <dbReference type="NCBI Taxonomy" id="1448309"/>
    <lineage>
        <taxon>Eukaryota</taxon>
        <taxon>Fungi</taxon>
        <taxon>Dikarya</taxon>
        <taxon>Basidiomycota</taxon>
        <taxon>Agaricomycotina</taxon>
        <taxon>Agaricomycetes</taxon>
        <taxon>Cantharellales</taxon>
        <taxon>Hydnaceae</taxon>
        <taxon>Hydnum</taxon>
    </lineage>
</organism>
<dbReference type="SMART" id="SM00176">
    <property type="entry name" value="RAN"/>
    <property type="match status" value="1"/>
</dbReference>
<evidence type="ECO:0000256" key="2">
    <source>
        <dbReference type="SAM" id="MobiDB-lite"/>
    </source>
</evidence>
<dbReference type="GO" id="GO:0003924">
    <property type="term" value="F:GTPase activity"/>
    <property type="evidence" value="ECO:0007669"/>
    <property type="project" value="InterPro"/>
</dbReference>
<dbReference type="SMART" id="SM00174">
    <property type="entry name" value="RHO"/>
    <property type="match status" value="1"/>
</dbReference>
<protein>
    <recommendedName>
        <fullName evidence="5">Ras-domain-containing protein</fullName>
    </recommendedName>
</protein>
<dbReference type="OrthoDB" id="26525at2759"/>
<dbReference type="SMART" id="SM00173">
    <property type="entry name" value="RAS"/>
    <property type="match status" value="1"/>
</dbReference>
<accession>A0A9P6DVL2</accession>
<dbReference type="SMART" id="SM00175">
    <property type="entry name" value="RAB"/>
    <property type="match status" value="1"/>
</dbReference>
<feature type="compositionally biased region" description="Basic and acidic residues" evidence="2">
    <location>
        <begin position="374"/>
        <end position="387"/>
    </location>
</feature>
<feature type="region of interest" description="Disordered" evidence="2">
    <location>
        <begin position="248"/>
        <end position="269"/>
    </location>
</feature>
<dbReference type="InterPro" id="IPR001806">
    <property type="entry name" value="Small_GTPase"/>
</dbReference>
<dbReference type="PANTHER" id="PTHR47978">
    <property type="match status" value="1"/>
</dbReference>
<feature type="compositionally biased region" description="Pro residues" evidence="2">
    <location>
        <begin position="181"/>
        <end position="192"/>
    </location>
</feature>
<feature type="region of interest" description="Disordered" evidence="2">
    <location>
        <begin position="165"/>
        <end position="203"/>
    </location>
</feature>
<dbReference type="InterPro" id="IPR005225">
    <property type="entry name" value="Small_GTP-bd"/>
</dbReference>
<dbReference type="NCBIfam" id="TIGR00231">
    <property type="entry name" value="small_GTP"/>
    <property type="match status" value="1"/>
</dbReference>
<name>A0A9P6DVL2_9AGAM</name>
<dbReference type="PROSITE" id="PS51421">
    <property type="entry name" value="RAS"/>
    <property type="match status" value="1"/>
</dbReference>
<dbReference type="Proteomes" id="UP000886523">
    <property type="component" value="Unassembled WGS sequence"/>
</dbReference>
<evidence type="ECO:0000256" key="1">
    <source>
        <dbReference type="ARBA" id="ARBA00022741"/>
    </source>
</evidence>
<dbReference type="CDD" id="cd00154">
    <property type="entry name" value="Rab"/>
    <property type="match status" value="1"/>
</dbReference>
<evidence type="ECO:0000313" key="3">
    <source>
        <dbReference type="EMBL" id="KAF9515452.1"/>
    </source>
</evidence>
<dbReference type="FunFam" id="3.40.50.300:FF:001447">
    <property type="entry name" value="Ras-related protein Rab-1B"/>
    <property type="match status" value="1"/>
</dbReference>
<gene>
    <name evidence="3" type="ORF">BS47DRAFT_1293783</name>
</gene>
<dbReference type="EMBL" id="MU128950">
    <property type="protein sequence ID" value="KAF9515452.1"/>
    <property type="molecule type" value="Genomic_DNA"/>
</dbReference>
<dbReference type="PROSITE" id="PS51419">
    <property type="entry name" value="RAB"/>
    <property type="match status" value="1"/>
</dbReference>
<dbReference type="Gene3D" id="3.40.50.300">
    <property type="entry name" value="P-loop containing nucleotide triphosphate hydrolases"/>
    <property type="match status" value="1"/>
</dbReference>